<dbReference type="GO" id="GO:0015920">
    <property type="term" value="P:lipopolysaccharide transport"/>
    <property type="evidence" value="ECO:0007669"/>
    <property type="project" value="TreeGrafter"/>
</dbReference>
<feature type="signal peptide" evidence="7">
    <location>
        <begin position="1"/>
        <end position="23"/>
    </location>
</feature>
<comment type="similarity">
    <text evidence="6">Belongs to the LptE lipoprotein family.</text>
</comment>
<evidence type="ECO:0000256" key="6">
    <source>
        <dbReference type="HAMAP-Rule" id="MF_01186"/>
    </source>
</evidence>
<protein>
    <recommendedName>
        <fullName evidence="6">LPS-assembly lipoprotein LptE</fullName>
    </recommendedName>
</protein>
<sequence length="180" mass="19902">MSLSFQRLARLSFALALCGLLSACGFQLRGNSSATALPESWRSLYLDTGNPNSEFSREVMARFSANGITWVEEREEAAFILQLGPENFSQRNLSLNREARAAEFELTMQTRFAVLQPDNTAVIEPSGASVVKQMENDPRNVVGKAEEIRILKGEMRTELAQQILRRIGFFAANAAAQQAG</sequence>
<evidence type="ECO:0000256" key="7">
    <source>
        <dbReference type="SAM" id="SignalP"/>
    </source>
</evidence>
<organism evidence="8 9">
    <name type="scientific">Parahaliea aestuarii</name>
    <dbReference type="NCBI Taxonomy" id="1852021"/>
    <lineage>
        <taxon>Bacteria</taxon>
        <taxon>Pseudomonadati</taxon>
        <taxon>Pseudomonadota</taxon>
        <taxon>Gammaproteobacteria</taxon>
        <taxon>Cellvibrionales</taxon>
        <taxon>Halieaceae</taxon>
        <taxon>Parahaliea</taxon>
    </lineage>
</organism>
<keyword evidence="9" id="KW-1185">Reference proteome</keyword>
<evidence type="ECO:0000256" key="4">
    <source>
        <dbReference type="ARBA" id="ARBA00023237"/>
    </source>
</evidence>
<dbReference type="PANTHER" id="PTHR38098:SF1">
    <property type="entry name" value="LPS-ASSEMBLY LIPOPROTEIN LPTE"/>
    <property type="match status" value="1"/>
</dbReference>
<dbReference type="GO" id="GO:0009279">
    <property type="term" value="C:cell outer membrane"/>
    <property type="evidence" value="ECO:0007669"/>
    <property type="project" value="UniProtKB-SubCell"/>
</dbReference>
<dbReference type="PROSITE" id="PS51257">
    <property type="entry name" value="PROKAR_LIPOPROTEIN"/>
    <property type="match status" value="1"/>
</dbReference>
<dbReference type="PANTHER" id="PTHR38098">
    <property type="entry name" value="LPS-ASSEMBLY LIPOPROTEIN LPTE"/>
    <property type="match status" value="1"/>
</dbReference>
<evidence type="ECO:0000313" key="9">
    <source>
        <dbReference type="Proteomes" id="UP000321933"/>
    </source>
</evidence>
<keyword evidence="3 6" id="KW-0564">Palmitate</keyword>
<reference evidence="8 9" key="1">
    <citation type="submission" date="2019-08" db="EMBL/GenBank/DDBJ databases">
        <title>Parahaliea maris sp. nov., isolated from the surface seawater.</title>
        <authorList>
            <person name="Liu Y."/>
        </authorList>
    </citation>
    <scope>NUCLEOTIDE SEQUENCE [LARGE SCALE GENOMIC DNA]</scope>
    <source>
        <strain evidence="8 9">S2-26</strain>
    </source>
</reference>
<comment type="subunit">
    <text evidence="6">Component of the lipopolysaccharide transport and assembly complex. Interacts with LptD.</text>
</comment>
<dbReference type="GO" id="GO:1990351">
    <property type="term" value="C:transporter complex"/>
    <property type="evidence" value="ECO:0007669"/>
    <property type="project" value="TreeGrafter"/>
</dbReference>
<dbReference type="GO" id="GO:0001530">
    <property type="term" value="F:lipopolysaccharide binding"/>
    <property type="evidence" value="ECO:0007669"/>
    <property type="project" value="TreeGrafter"/>
</dbReference>
<feature type="chain" id="PRO_5022805121" description="LPS-assembly lipoprotein LptE" evidence="7">
    <location>
        <begin position="24"/>
        <end position="180"/>
    </location>
</feature>
<evidence type="ECO:0000256" key="5">
    <source>
        <dbReference type="ARBA" id="ARBA00023288"/>
    </source>
</evidence>
<dbReference type="InterPro" id="IPR007485">
    <property type="entry name" value="LPS_assembly_LptE"/>
</dbReference>
<name>A0A5C8ZQH5_9GAMM</name>
<comment type="subcellular location">
    <subcellularLocation>
        <location evidence="6">Cell outer membrane</location>
        <topology evidence="6">Lipid-anchor</topology>
    </subcellularLocation>
</comment>
<evidence type="ECO:0000313" key="8">
    <source>
        <dbReference type="EMBL" id="TXS89989.1"/>
    </source>
</evidence>
<dbReference type="EMBL" id="VRYZ01000007">
    <property type="protein sequence ID" value="TXS89989.1"/>
    <property type="molecule type" value="Genomic_DNA"/>
</dbReference>
<gene>
    <name evidence="6" type="primary">lptE</name>
    <name evidence="8" type="ORF">FVW59_15370</name>
</gene>
<dbReference type="RefSeq" id="WP_148065251.1">
    <property type="nucleotide sequence ID" value="NZ_VRYZ01000007.1"/>
</dbReference>
<comment type="function">
    <text evidence="6">Together with LptD, is involved in the assembly of lipopolysaccharide (LPS) at the surface of the outer membrane. Required for the proper assembly of LptD. Binds LPS and may serve as the LPS recognition site at the outer membrane.</text>
</comment>
<keyword evidence="4 6" id="KW-0998">Cell outer membrane</keyword>
<dbReference type="GO" id="GO:0043165">
    <property type="term" value="P:Gram-negative-bacterium-type cell outer membrane assembly"/>
    <property type="evidence" value="ECO:0007669"/>
    <property type="project" value="UniProtKB-UniRule"/>
</dbReference>
<keyword evidence="1 6" id="KW-0732">Signal</keyword>
<dbReference type="Pfam" id="PF04390">
    <property type="entry name" value="LptE"/>
    <property type="match status" value="1"/>
</dbReference>
<dbReference type="Gene3D" id="3.30.160.150">
    <property type="entry name" value="Lipoprotein like domain"/>
    <property type="match status" value="1"/>
</dbReference>
<dbReference type="OrthoDB" id="5612114at2"/>
<dbReference type="AlphaFoldDB" id="A0A5C8ZQH5"/>
<comment type="caution">
    <text evidence="8">The sequence shown here is derived from an EMBL/GenBank/DDBJ whole genome shotgun (WGS) entry which is preliminary data.</text>
</comment>
<dbReference type="Proteomes" id="UP000321933">
    <property type="component" value="Unassembled WGS sequence"/>
</dbReference>
<evidence type="ECO:0000256" key="2">
    <source>
        <dbReference type="ARBA" id="ARBA00023136"/>
    </source>
</evidence>
<evidence type="ECO:0000256" key="1">
    <source>
        <dbReference type="ARBA" id="ARBA00022729"/>
    </source>
</evidence>
<evidence type="ECO:0000256" key="3">
    <source>
        <dbReference type="ARBA" id="ARBA00023139"/>
    </source>
</evidence>
<dbReference type="HAMAP" id="MF_01186">
    <property type="entry name" value="LPS_assembly_LptE"/>
    <property type="match status" value="1"/>
</dbReference>
<proteinExistence type="inferred from homology"/>
<accession>A0A5C8ZQH5</accession>
<keyword evidence="2 6" id="KW-0472">Membrane</keyword>
<keyword evidence="5 6" id="KW-0449">Lipoprotein</keyword>